<protein>
    <submittedName>
        <fullName evidence="3">DNA-binding death effector domain-containing protein 2</fullName>
    </submittedName>
</protein>
<evidence type="ECO:0000256" key="1">
    <source>
        <dbReference type="SAM" id="MobiDB-lite"/>
    </source>
</evidence>
<dbReference type="PANTHER" id="PTHR15205">
    <property type="entry name" value="DEATH EFFECTOR DOMAIN-CONTAINING PROTEIN"/>
    <property type="match status" value="1"/>
</dbReference>
<dbReference type="InterPro" id="IPR038856">
    <property type="entry name" value="DEDD/DEDD2"/>
</dbReference>
<dbReference type="GeneID" id="105005209"/>
<gene>
    <name evidence="3" type="primary">DEDD2</name>
</gene>
<dbReference type="KEGG" id="bbis:105005209"/>
<dbReference type="GO" id="GO:0008625">
    <property type="term" value="P:extrinsic apoptotic signaling pathway via death domain receptors"/>
    <property type="evidence" value="ECO:0007669"/>
    <property type="project" value="TreeGrafter"/>
</dbReference>
<reference evidence="3" key="1">
    <citation type="submission" date="2025-08" db="UniProtKB">
        <authorList>
            <consortium name="RefSeq"/>
        </authorList>
    </citation>
    <scope>IDENTIFICATION</scope>
    <source>
        <tissue evidence="3">Blood</tissue>
    </source>
</reference>
<keyword evidence="3" id="KW-0238">DNA-binding</keyword>
<evidence type="ECO:0000313" key="2">
    <source>
        <dbReference type="Proteomes" id="UP000515208"/>
    </source>
</evidence>
<dbReference type="GO" id="GO:0005730">
    <property type="term" value="C:nucleolus"/>
    <property type="evidence" value="ECO:0007669"/>
    <property type="project" value="TreeGrafter"/>
</dbReference>
<feature type="compositionally biased region" description="Low complexity" evidence="1">
    <location>
        <begin position="165"/>
        <end position="179"/>
    </location>
</feature>
<accession>A0A6P3J4H9</accession>
<feature type="compositionally biased region" description="Low complexity" evidence="1">
    <location>
        <begin position="100"/>
        <end position="113"/>
    </location>
</feature>
<dbReference type="GO" id="GO:0003677">
    <property type="term" value="F:DNA binding"/>
    <property type="evidence" value="ECO:0007669"/>
    <property type="project" value="UniProtKB-KW"/>
</dbReference>
<dbReference type="AlphaFoldDB" id="A0A6P3J4H9"/>
<dbReference type="RefSeq" id="XP_010861423.1">
    <property type="nucleotide sequence ID" value="XM_010863121.1"/>
</dbReference>
<dbReference type="PANTHER" id="PTHR15205:SF1">
    <property type="entry name" value="DNA-BINDING DEATH EFFECTOR DOMAIN-CONTAINING PROTEIN 2"/>
    <property type="match status" value="1"/>
</dbReference>
<feature type="region of interest" description="Disordered" evidence="1">
    <location>
        <begin position="325"/>
        <end position="349"/>
    </location>
</feature>
<feature type="region of interest" description="Disordered" evidence="1">
    <location>
        <begin position="98"/>
        <end position="185"/>
    </location>
</feature>
<feature type="compositionally biased region" description="Basic residues" evidence="1">
    <location>
        <begin position="145"/>
        <end position="164"/>
    </location>
</feature>
<dbReference type="Proteomes" id="UP000515208">
    <property type="component" value="Unplaced"/>
</dbReference>
<name>A0A6P3J4H9_BISBB</name>
<proteinExistence type="predicted"/>
<keyword evidence="2" id="KW-1185">Reference proteome</keyword>
<dbReference type="CTD" id="162989"/>
<evidence type="ECO:0000313" key="3">
    <source>
        <dbReference type="RefSeq" id="XP_010861423.1"/>
    </source>
</evidence>
<organism evidence="2 3">
    <name type="scientific">Bison bison bison</name>
    <name type="common">North American plains bison</name>
    <dbReference type="NCBI Taxonomy" id="43346"/>
    <lineage>
        <taxon>Eukaryota</taxon>
        <taxon>Metazoa</taxon>
        <taxon>Chordata</taxon>
        <taxon>Craniata</taxon>
        <taxon>Vertebrata</taxon>
        <taxon>Euteleostomi</taxon>
        <taxon>Mammalia</taxon>
        <taxon>Eutheria</taxon>
        <taxon>Laurasiatheria</taxon>
        <taxon>Artiodactyla</taxon>
        <taxon>Ruminantia</taxon>
        <taxon>Pecora</taxon>
        <taxon>Bovidae</taxon>
        <taxon>Bovinae</taxon>
        <taxon>Bison</taxon>
    </lineage>
</organism>
<feature type="compositionally biased region" description="Polar residues" evidence="1">
    <location>
        <begin position="131"/>
        <end position="141"/>
    </location>
</feature>
<sequence length="349" mass="37757">MALTGSTPAPSWEEDECLDYYGMLSLHRMFEVVGGQLTECELELLAFLRVAVWALTSGELRHPVGQAFIFGGRGENWRLGLGEAGGFKYFFPSPAPSPVSPERYSYGLSSSSSRRMEGSCRRRRQSSSSSNAEQGQWETGSPPTKRQRRSRGRPSGGARRRRRGATTTPQQQQEPARPTSEGKVTCDIRLRVRAEYCEHGPALEQGVASRRPQALARQVGGFGELSGREPGGRRSLRTALRLPAAAAAPALSPPSRRPASGLCPLAGAERESVASVGGGGAESEYSCVHDSSSLCAWLRVGWAGLDEGDSPLNLCLIPPERVTRPHRGLAGTQRLRAVQTTPPPPRRDL</sequence>